<proteinExistence type="predicted"/>
<keyword evidence="2" id="KW-0472">Membrane</keyword>
<dbReference type="GO" id="GO:0009073">
    <property type="term" value="P:aromatic amino acid family biosynthetic process"/>
    <property type="evidence" value="ECO:0007669"/>
    <property type="project" value="InterPro"/>
</dbReference>
<evidence type="ECO:0000256" key="2">
    <source>
        <dbReference type="SAM" id="Phobius"/>
    </source>
</evidence>
<protein>
    <submittedName>
        <fullName evidence="3">Uncharacterized protein</fullName>
    </submittedName>
</protein>
<dbReference type="PANTHER" id="PTHR33563">
    <property type="match status" value="1"/>
</dbReference>
<dbReference type="PANTHER" id="PTHR33563:SF7">
    <property type="entry name" value="USPA DOMAIN-CONTAINING PROTEIN"/>
    <property type="match status" value="1"/>
</dbReference>
<dbReference type="GO" id="GO:0016491">
    <property type="term" value="F:oxidoreductase activity"/>
    <property type="evidence" value="ECO:0007669"/>
    <property type="project" value="InterPro"/>
</dbReference>
<keyword evidence="2" id="KW-1133">Transmembrane helix</keyword>
<sequence length="265" mass="30774">MTKNLDDGKDQLSRSIRWADEEDDRQRESSPYTTPSANIKHVVLVMDALQEFSIELLQWTLDHVIGTGYVITLLGVMPWLNLLLSSKTRLDVWTLDHENLPAILERSESNNDLKYQKLREIVELCDKYGVTPYMKVVMGHPSKLLILEQTTSLHATWVVFDRHHWKNKSFYAKRLPCNVAMMNSNGEVNMLKVRTVIIDNRKTTTTNPAEESSRSLASLVRNSKMIFSEILMTGFNRRRRHNRRSSNKFSMQQRHDKSSFSCLSM</sequence>
<organism evidence="3 4">
    <name type="scientific">Macleaya cordata</name>
    <name type="common">Five-seeded plume-poppy</name>
    <name type="synonym">Bocconia cordata</name>
    <dbReference type="NCBI Taxonomy" id="56857"/>
    <lineage>
        <taxon>Eukaryota</taxon>
        <taxon>Viridiplantae</taxon>
        <taxon>Streptophyta</taxon>
        <taxon>Embryophyta</taxon>
        <taxon>Tracheophyta</taxon>
        <taxon>Spermatophyta</taxon>
        <taxon>Magnoliopsida</taxon>
        <taxon>Ranunculales</taxon>
        <taxon>Papaveraceae</taxon>
        <taxon>Papaveroideae</taxon>
        <taxon>Macleaya</taxon>
    </lineage>
</organism>
<dbReference type="OMA" id="IRWADEE"/>
<keyword evidence="2" id="KW-0812">Transmembrane</keyword>
<dbReference type="Proteomes" id="UP000195402">
    <property type="component" value="Unassembled WGS sequence"/>
</dbReference>
<keyword evidence="4" id="KW-1185">Reference proteome</keyword>
<accession>A0A200PTZ1</accession>
<evidence type="ECO:0000313" key="3">
    <source>
        <dbReference type="EMBL" id="OVA01680.1"/>
    </source>
</evidence>
<dbReference type="STRING" id="56857.A0A200PTZ1"/>
<evidence type="ECO:0000313" key="4">
    <source>
        <dbReference type="Proteomes" id="UP000195402"/>
    </source>
</evidence>
<dbReference type="OrthoDB" id="1928023at2759"/>
<name>A0A200PTZ1_MACCD</name>
<dbReference type="InterPro" id="IPR002812">
    <property type="entry name" value="DHQS"/>
</dbReference>
<dbReference type="GO" id="GO:0003856">
    <property type="term" value="F:3-dehydroquinate synthase activity"/>
    <property type="evidence" value="ECO:0007669"/>
    <property type="project" value="InterPro"/>
</dbReference>
<dbReference type="InParanoid" id="A0A200PTZ1"/>
<reference evidence="3 4" key="1">
    <citation type="journal article" date="2017" name="Mol. Plant">
        <title>The Genome of Medicinal Plant Macleaya cordata Provides New Insights into Benzylisoquinoline Alkaloids Metabolism.</title>
        <authorList>
            <person name="Liu X."/>
            <person name="Liu Y."/>
            <person name="Huang P."/>
            <person name="Ma Y."/>
            <person name="Qing Z."/>
            <person name="Tang Q."/>
            <person name="Cao H."/>
            <person name="Cheng P."/>
            <person name="Zheng Y."/>
            <person name="Yuan Z."/>
            <person name="Zhou Y."/>
            <person name="Liu J."/>
            <person name="Tang Z."/>
            <person name="Zhuo Y."/>
            <person name="Zhang Y."/>
            <person name="Yu L."/>
            <person name="Huang J."/>
            <person name="Yang P."/>
            <person name="Peng Q."/>
            <person name="Zhang J."/>
            <person name="Jiang W."/>
            <person name="Zhang Z."/>
            <person name="Lin K."/>
            <person name="Ro D.K."/>
            <person name="Chen X."/>
            <person name="Xiong X."/>
            <person name="Shang Y."/>
            <person name="Huang S."/>
            <person name="Zeng J."/>
        </authorList>
    </citation>
    <scope>NUCLEOTIDE SEQUENCE [LARGE SCALE GENOMIC DNA]</scope>
    <source>
        <strain evidence="4">cv. BLH2017</strain>
        <tissue evidence="3">Root</tissue>
    </source>
</reference>
<dbReference type="EMBL" id="MVGT01004040">
    <property type="protein sequence ID" value="OVA01680.1"/>
    <property type="molecule type" value="Genomic_DNA"/>
</dbReference>
<gene>
    <name evidence="3" type="ORF">BVC80_9073g121</name>
</gene>
<feature type="region of interest" description="Disordered" evidence="1">
    <location>
        <begin position="240"/>
        <end position="265"/>
    </location>
</feature>
<comment type="caution">
    <text evidence="3">The sequence shown here is derived from an EMBL/GenBank/DDBJ whole genome shotgun (WGS) entry which is preliminary data.</text>
</comment>
<evidence type="ECO:0000256" key="1">
    <source>
        <dbReference type="SAM" id="MobiDB-lite"/>
    </source>
</evidence>
<dbReference type="AlphaFoldDB" id="A0A200PTZ1"/>
<feature type="transmembrane region" description="Helical" evidence="2">
    <location>
        <begin position="64"/>
        <end position="84"/>
    </location>
</feature>